<keyword evidence="2" id="KW-1185">Reference proteome</keyword>
<evidence type="ECO:0000313" key="1">
    <source>
        <dbReference type="EMBL" id="BAY82999.1"/>
    </source>
</evidence>
<name>A0A1Z4LP60_9CYAN</name>
<protein>
    <submittedName>
        <fullName evidence="1">Uncharacterized protein</fullName>
    </submittedName>
</protein>
<organism evidence="1 2">
    <name type="scientific">Calothrix parasitica NIES-267</name>
    <dbReference type="NCBI Taxonomy" id="1973488"/>
    <lineage>
        <taxon>Bacteria</taxon>
        <taxon>Bacillati</taxon>
        <taxon>Cyanobacteriota</taxon>
        <taxon>Cyanophyceae</taxon>
        <taxon>Nostocales</taxon>
        <taxon>Calotrichaceae</taxon>
        <taxon>Calothrix</taxon>
    </lineage>
</organism>
<dbReference type="EMBL" id="AP018227">
    <property type="protein sequence ID" value="BAY82999.1"/>
    <property type="molecule type" value="Genomic_DNA"/>
</dbReference>
<sequence>MSKIRIHELSFCEKEDSENHNIVGGLGAFFTYYDNFDFSKEEPDYYYTPEEVNYPTVTYTDSVQETVVNEDGYYGQARVVKGRTNGRKFVRSSASARV</sequence>
<dbReference type="AlphaFoldDB" id="A0A1Z4LP60"/>
<evidence type="ECO:0000313" key="2">
    <source>
        <dbReference type="Proteomes" id="UP000218418"/>
    </source>
</evidence>
<reference evidence="1 2" key="1">
    <citation type="submission" date="2017-06" db="EMBL/GenBank/DDBJ databases">
        <title>Genome sequencing of cyanobaciteial culture collection at National Institute for Environmental Studies (NIES).</title>
        <authorList>
            <person name="Hirose Y."/>
            <person name="Shimura Y."/>
            <person name="Fujisawa T."/>
            <person name="Nakamura Y."/>
            <person name="Kawachi M."/>
        </authorList>
    </citation>
    <scope>NUCLEOTIDE SEQUENCE [LARGE SCALE GENOMIC DNA]</scope>
    <source>
        <strain evidence="1 2">NIES-267</strain>
    </source>
</reference>
<accession>A0A1Z4LP60</accession>
<gene>
    <name evidence="1" type="ORF">NIES267_24850</name>
</gene>
<proteinExistence type="predicted"/>
<dbReference type="Proteomes" id="UP000218418">
    <property type="component" value="Chromosome"/>
</dbReference>
<dbReference type="OrthoDB" id="9787779at2"/>